<reference evidence="1" key="1">
    <citation type="submission" date="2019-11" db="EMBL/GenBank/DDBJ databases">
        <authorList>
            <person name="Feng L."/>
        </authorList>
    </citation>
    <scope>NUCLEOTIDE SEQUENCE</scope>
    <source>
        <strain evidence="1">AcaccaeLFYP115</strain>
    </source>
</reference>
<gene>
    <name evidence="1" type="primary">rnlB</name>
    <name evidence="1" type="ORF">ACLFYP115_00693</name>
</gene>
<accession>A0A6N2RZ30</accession>
<dbReference type="RefSeq" id="WP_006569072.1">
    <property type="nucleotide sequence ID" value="NZ_BAABZP010000001.1"/>
</dbReference>
<dbReference type="Pfam" id="PF15933">
    <property type="entry name" value="RnlB_antitoxin"/>
    <property type="match status" value="1"/>
</dbReference>
<organism evidence="1">
    <name type="scientific">Anaerostipes caccae</name>
    <dbReference type="NCBI Taxonomy" id="105841"/>
    <lineage>
        <taxon>Bacteria</taxon>
        <taxon>Bacillati</taxon>
        <taxon>Bacillota</taxon>
        <taxon>Clostridia</taxon>
        <taxon>Lachnospirales</taxon>
        <taxon>Lachnospiraceae</taxon>
        <taxon>Anaerostipes</taxon>
    </lineage>
</organism>
<evidence type="ECO:0000313" key="1">
    <source>
        <dbReference type="EMBL" id="VYS85729.1"/>
    </source>
</evidence>
<dbReference type="AlphaFoldDB" id="A0A6N2RZ30"/>
<protein>
    <submittedName>
        <fullName evidence="1">Antitoxin RnlB</fullName>
    </submittedName>
</protein>
<dbReference type="EMBL" id="CACRSQ010000002">
    <property type="protein sequence ID" value="VYS85729.1"/>
    <property type="molecule type" value="Genomic_DNA"/>
</dbReference>
<sequence>MKNFAVKKIHNNIYLIIATSYDSPINNLDEVESEISGYTGIVIFDLTLINGTNSNRYLEAEVLDGKIDLKSFKIKKELDDTVNEVSKRFFQNNEEILERSTITNSLKFLLKTGKCI</sequence>
<name>A0A6N2RZ30_9FIRM</name>
<proteinExistence type="predicted"/>
<dbReference type="InterPro" id="IPR031834">
    <property type="entry name" value="RnlB/LsoB_antitoxin"/>
</dbReference>